<feature type="transmembrane region" description="Helical" evidence="1">
    <location>
        <begin position="123"/>
        <end position="140"/>
    </location>
</feature>
<proteinExistence type="predicted"/>
<sequence>MVFCRGCAKQIHQSALSCPGCGATQTTTYTGTIGNGATATTSVASGNAYIEVMKKYAVFKGRARRKEYWMFILLNMLVAFVVGFVDGLIGTAPALGGLYNLAVLLPSIAVAVRRLHDSDRSGWWLLVPIVNLVFLIQDGTQGSNRFGPSPKGIV</sequence>
<reference evidence="3" key="4">
    <citation type="submission" date="2021-06" db="EMBL/GenBank/DDBJ databases">
        <title>Updating the genus Pseudomonas: Description of 43 new species and partition of the Pseudomonas putida group.</title>
        <authorList>
            <person name="Girard L."/>
            <person name="Lood C."/>
            <person name="Vandamme P."/>
            <person name="Rokni-Zadeh H."/>
            <person name="Van Noort V."/>
            <person name="Hofte M."/>
            <person name="Lavigne R."/>
            <person name="De Mot R."/>
        </authorList>
    </citation>
    <scope>NUCLEOTIDE SEQUENCE</scope>
    <source>
        <strain evidence="3">SWRI10</strain>
    </source>
</reference>
<dbReference type="Pfam" id="PF05656">
    <property type="entry name" value="DUF805"/>
    <property type="match status" value="1"/>
</dbReference>
<dbReference type="PANTHER" id="PTHR34980:SF2">
    <property type="entry name" value="INNER MEMBRANE PROTEIN YHAH-RELATED"/>
    <property type="match status" value="1"/>
</dbReference>
<organism evidence="2">
    <name type="scientific">Pseudomonas urmiensis</name>
    <dbReference type="NCBI Taxonomy" id="2745493"/>
    <lineage>
        <taxon>Bacteria</taxon>
        <taxon>Pseudomonadati</taxon>
        <taxon>Pseudomonadota</taxon>
        <taxon>Gammaproteobacteria</taxon>
        <taxon>Pseudomonadales</taxon>
        <taxon>Pseudomonadaceae</taxon>
        <taxon>Pseudomonas</taxon>
    </lineage>
</organism>
<evidence type="ECO:0000256" key="1">
    <source>
        <dbReference type="SAM" id="Phobius"/>
    </source>
</evidence>
<dbReference type="Proteomes" id="UP001621534">
    <property type="component" value="Unassembled WGS sequence"/>
</dbReference>
<dbReference type="EMBL" id="JABWRE020000001">
    <property type="protein sequence ID" value="MBV4538559.1"/>
    <property type="molecule type" value="Genomic_DNA"/>
</dbReference>
<evidence type="ECO:0000313" key="4">
    <source>
        <dbReference type="EMBL" id="MFK5735015.1"/>
    </source>
</evidence>
<reference evidence="2" key="3">
    <citation type="submission" date="2020-07" db="EMBL/GenBank/DDBJ databases">
        <authorList>
            <person name="Lood C."/>
            <person name="Girard L."/>
        </authorList>
    </citation>
    <scope>NUCLEOTIDE SEQUENCE</scope>
    <source>
        <strain evidence="2">SWRI10</strain>
    </source>
</reference>
<evidence type="ECO:0000313" key="2">
    <source>
        <dbReference type="EMBL" id="MBC3439326.1"/>
    </source>
</evidence>
<keyword evidence="5" id="KW-1185">Reference proteome</keyword>
<dbReference type="RefSeq" id="WP_186553225.1">
    <property type="nucleotide sequence ID" value="NZ_JABWRE020000001.1"/>
</dbReference>
<comment type="caution">
    <text evidence="2">The sequence shown here is derived from an EMBL/GenBank/DDBJ whole genome shotgun (WGS) entry which is preliminary data.</text>
</comment>
<feature type="transmembrane region" description="Helical" evidence="1">
    <location>
        <begin position="91"/>
        <end position="111"/>
    </location>
</feature>
<dbReference type="EMBL" id="JABWRE010000001">
    <property type="protein sequence ID" value="MBC3439326.1"/>
    <property type="molecule type" value="Genomic_DNA"/>
</dbReference>
<accession>A0A923JTS4</accession>
<dbReference type="GO" id="GO:0005886">
    <property type="term" value="C:plasma membrane"/>
    <property type="evidence" value="ECO:0007669"/>
    <property type="project" value="TreeGrafter"/>
</dbReference>
<dbReference type="InterPro" id="IPR008523">
    <property type="entry name" value="DUF805"/>
</dbReference>
<keyword evidence="1" id="KW-0812">Transmembrane</keyword>
<evidence type="ECO:0000313" key="3">
    <source>
        <dbReference type="EMBL" id="MBV4538559.1"/>
    </source>
</evidence>
<protein>
    <submittedName>
        <fullName evidence="2">DUF805 domain-containing protein</fullName>
    </submittedName>
</protein>
<reference evidence="4" key="5">
    <citation type="submission" date="2021-07" db="EMBL/GenBank/DDBJ databases">
        <authorList>
            <person name="Wevar Oller A.L."/>
            <person name="Talano M.A."/>
            <person name="Torres Tejerizo G.A."/>
            <person name="Agostini E."/>
        </authorList>
    </citation>
    <scope>NUCLEOTIDE SEQUENCE</scope>
    <source>
        <strain evidence="4">AW4</strain>
    </source>
</reference>
<dbReference type="EMBL" id="JAHWXS010000016">
    <property type="protein sequence ID" value="MFK5735015.1"/>
    <property type="molecule type" value="Genomic_DNA"/>
</dbReference>
<keyword evidence="1" id="KW-0472">Membrane</keyword>
<keyword evidence="1" id="KW-1133">Transmembrane helix</keyword>
<reference evidence="2" key="2">
    <citation type="journal article" date="2020" name="Microorganisms">
        <title>Reliable Identification of Environmental Pseudomonas Isolates Using the rpoD Gene.</title>
        <authorList>
            <consortium name="The Broad Institute Genome Sequencing Platform"/>
            <person name="Girard L."/>
            <person name="Lood C."/>
            <person name="Rokni-Zadeh H."/>
            <person name="van Noort V."/>
            <person name="Lavigne R."/>
            <person name="De Mot R."/>
        </authorList>
    </citation>
    <scope>NUCLEOTIDE SEQUENCE</scope>
    <source>
        <strain evidence="2">SWRI10</strain>
    </source>
</reference>
<dbReference type="AlphaFoldDB" id="A0A923JTS4"/>
<gene>
    <name evidence="2" type="ORF">HU737_01445</name>
    <name evidence="3" type="ORF">HU737_021625</name>
    <name evidence="4" type="ORF">KW869_15885</name>
</gene>
<name>A0A923JTS4_9PSED</name>
<dbReference type="Proteomes" id="UP000599879">
    <property type="component" value="Unassembled WGS sequence"/>
</dbReference>
<dbReference type="PANTHER" id="PTHR34980">
    <property type="entry name" value="INNER MEMBRANE PROTEIN-RELATED-RELATED"/>
    <property type="match status" value="1"/>
</dbReference>
<feature type="transmembrane region" description="Helical" evidence="1">
    <location>
        <begin position="68"/>
        <end position="85"/>
    </location>
</feature>
<evidence type="ECO:0000313" key="5">
    <source>
        <dbReference type="Proteomes" id="UP001621534"/>
    </source>
</evidence>
<reference evidence="4 5" key="1">
    <citation type="journal article" date="2012" name="Plant Soil">
        <title>Screening of plant growth-promoting traits in arsenic-resistant bacteria isolated from the rhizosphere of soybean plants from Argentinean agricultural soil.</title>
        <authorList>
            <person name="Wevar Oller A.L."/>
            <person name="Talano M.A."/>
            <person name="Agostini E."/>
        </authorList>
    </citation>
    <scope>NUCLEOTIDE SEQUENCE [LARGE SCALE GENOMIC DNA]</scope>
    <source>
        <strain evidence="4 5">AW4</strain>
    </source>
</reference>